<keyword evidence="2" id="KW-1185">Reference proteome</keyword>
<dbReference type="Proteomes" id="UP000324222">
    <property type="component" value="Unassembled WGS sequence"/>
</dbReference>
<name>A0A5B7DPI7_PORTR</name>
<dbReference type="AlphaFoldDB" id="A0A5B7DPI7"/>
<organism evidence="1 2">
    <name type="scientific">Portunus trituberculatus</name>
    <name type="common">Swimming crab</name>
    <name type="synonym">Neptunus trituberculatus</name>
    <dbReference type="NCBI Taxonomy" id="210409"/>
    <lineage>
        <taxon>Eukaryota</taxon>
        <taxon>Metazoa</taxon>
        <taxon>Ecdysozoa</taxon>
        <taxon>Arthropoda</taxon>
        <taxon>Crustacea</taxon>
        <taxon>Multicrustacea</taxon>
        <taxon>Malacostraca</taxon>
        <taxon>Eumalacostraca</taxon>
        <taxon>Eucarida</taxon>
        <taxon>Decapoda</taxon>
        <taxon>Pleocyemata</taxon>
        <taxon>Brachyura</taxon>
        <taxon>Eubrachyura</taxon>
        <taxon>Portunoidea</taxon>
        <taxon>Portunidae</taxon>
        <taxon>Portuninae</taxon>
        <taxon>Portunus</taxon>
    </lineage>
</organism>
<sequence length="117" mass="12886">MGVGRFSTHLSGCYTCTLAYRNTCGATCATHHLRYYLVPSYGYRALPFCAKDRRHHSASQPVSQQSIRQSVNLSASLSINIHDAKQANTHTSTITTTTTTTTTINTQHTDTTTINTF</sequence>
<proteinExistence type="predicted"/>
<protein>
    <submittedName>
        <fullName evidence="1">Uncharacterized protein</fullName>
    </submittedName>
</protein>
<comment type="caution">
    <text evidence="1">The sequence shown here is derived from an EMBL/GenBank/DDBJ whole genome shotgun (WGS) entry which is preliminary data.</text>
</comment>
<reference evidence="1 2" key="1">
    <citation type="submission" date="2019-05" db="EMBL/GenBank/DDBJ databases">
        <title>Another draft genome of Portunus trituberculatus and its Hox gene families provides insights of decapod evolution.</title>
        <authorList>
            <person name="Jeong J.-H."/>
            <person name="Song I."/>
            <person name="Kim S."/>
            <person name="Choi T."/>
            <person name="Kim D."/>
            <person name="Ryu S."/>
            <person name="Kim W."/>
        </authorList>
    </citation>
    <scope>NUCLEOTIDE SEQUENCE [LARGE SCALE GENOMIC DNA]</scope>
    <source>
        <tissue evidence="1">Muscle</tissue>
    </source>
</reference>
<accession>A0A5B7DPI7</accession>
<gene>
    <name evidence="1" type="ORF">E2C01_016489</name>
</gene>
<evidence type="ECO:0000313" key="2">
    <source>
        <dbReference type="Proteomes" id="UP000324222"/>
    </source>
</evidence>
<evidence type="ECO:0000313" key="1">
    <source>
        <dbReference type="EMBL" id="MPC23440.1"/>
    </source>
</evidence>
<dbReference type="EMBL" id="VSRR010001206">
    <property type="protein sequence ID" value="MPC23440.1"/>
    <property type="molecule type" value="Genomic_DNA"/>
</dbReference>